<evidence type="ECO:0000313" key="1">
    <source>
        <dbReference type="Proteomes" id="UP000036681"/>
    </source>
</evidence>
<proteinExistence type="predicted"/>
<reference evidence="2" key="1">
    <citation type="submission" date="2017-02" db="UniProtKB">
        <authorList>
            <consortium name="WormBaseParasite"/>
        </authorList>
    </citation>
    <scope>IDENTIFICATION</scope>
</reference>
<organism evidence="1 2">
    <name type="scientific">Ascaris lumbricoides</name>
    <name type="common">Giant roundworm</name>
    <dbReference type="NCBI Taxonomy" id="6252"/>
    <lineage>
        <taxon>Eukaryota</taxon>
        <taxon>Metazoa</taxon>
        <taxon>Ecdysozoa</taxon>
        <taxon>Nematoda</taxon>
        <taxon>Chromadorea</taxon>
        <taxon>Rhabditida</taxon>
        <taxon>Spirurina</taxon>
        <taxon>Ascaridomorpha</taxon>
        <taxon>Ascaridoidea</taxon>
        <taxon>Ascarididae</taxon>
        <taxon>Ascaris</taxon>
    </lineage>
</organism>
<dbReference type="WBParaSite" id="ALUE_0002152101-mRNA-1">
    <property type="protein sequence ID" value="ALUE_0002152101-mRNA-1"/>
    <property type="gene ID" value="ALUE_0002152101"/>
</dbReference>
<evidence type="ECO:0000313" key="2">
    <source>
        <dbReference type="WBParaSite" id="ALUE_0002152101-mRNA-1"/>
    </source>
</evidence>
<dbReference type="Proteomes" id="UP000036681">
    <property type="component" value="Unplaced"/>
</dbReference>
<dbReference type="AlphaFoldDB" id="A0A0M3IRZ3"/>
<keyword evidence="1" id="KW-1185">Reference proteome</keyword>
<accession>A0A0M3IRZ3</accession>
<sequence length="156" mass="18250">MVTFSIFLFSRFEQIINSVTGHNEQMIREVKTAYGWSPYSKIAKDVYDKYGFVIDQLKDPFAKLKRREPLMCSAVFEEWLAIANLYNPKQNPPKEIPPHMLLDFAMNGTVPLYKWYFNENMNTGEPRLWTKEYIDELVRKGDISEDTTYAIEGGMS</sequence>
<name>A0A0M3IRZ3_ASCLU</name>
<protein>
    <submittedName>
        <fullName evidence="2">Phage portal protein</fullName>
    </submittedName>
</protein>